<organism evidence="1 2">
    <name type="scientific">Leptospira noguchii str. 2007001578</name>
    <dbReference type="NCBI Taxonomy" id="1049974"/>
    <lineage>
        <taxon>Bacteria</taxon>
        <taxon>Pseudomonadati</taxon>
        <taxon>Spirochaetota</taxon>
        <taxon>Spirochaetia</taxon>
        <taxon>Leptospirales</taxon>
        <taxon>Leptospiraceae</taxon>
        <taxon>Leptospira</taxon>
    </lineage>
</organism>
<name>A0ABP2T2E6_9LEPT</name>
<accession>A0ABP2T2E6</accession>
<reference evidence="1 2" key="1">
    <citation type="submission" date="2013-01" db="EMBL/GenBank/DDBJ databases">
        <authorList>
            <person name="Harkins D.M."/>
            <person name="Durkin A.S."/>
            <person name="Brinkac L.M."/>
            <person name="Haft D.H."/>
            <person name="Selengut J.D."/>
            <person name="Sanka R."/>
            <person name="DePew J."/>
            <person name="Purushe J."/>
            <person name="Whelen A.C."/>
            <person name="Vinetz J.M."/>
            <person name="Sutton G.G."/>
            <person name="Nierman W.C."/>
            <person name="Fouts D.E."/>
        </authorList>
    </citation>
    <scope>NUCLEOTIDE SEQUENCE [LARGE SCALE GENOMIC DNA]</scope>
    <source>
        <strain evidence="1 2">2007001578</strain>
    </source>
</reference>
<evidence type="ECO:0000313" key="2">
    <source>
        <dbReference type="Proteomes" id="UP000012099"/>
    </source>
</evidence>
<proteinExistence type="predicted"/>
<evidence type="ECO:0000313" key="1">
    <source>
        <dbReference type="EMBL" id="EMM98458.1"/>
    </source>
</evidence>
<dbReference type="Proteomes" id="UP000012099">
    <property type="component" value="Unassembled WGS sequence"/>
</dbReference>
<keyword evidence="2" id="KW-1185">Reference proteome</keyword>
<gene>
    <name evidence="1" type="ORF">LEP1GSC035_0494</name>
</gene>
<comment type="caution">
    <text evidence="1">The sequence shown here is derived from an EMBL/GenBank/DDBJ whole genome shotgun (WGS) entry which is preliminary data.</text>
</comment>
<sequence length="51" mass="6014">MVESVVLSSFIDPLRICYAELTLKNKGQKFFPKTLKFENRFCLKMDSLKKK</sequence>
<dbReference type="EMBL" id="AHMH02000152">
    <property type="protein sequence ID" value="EMM98458.1"/>
    <property type="molecule type" value="Genomic_DNA"/>
</dbReference>
<protein>
    <submittedName>
        <fullName evidence="1">Uncharacterized protein</fullName>
    </submittedName>
</protein>